<name>A0ABZ0IUZ8_9BACT</name>
<dbReference type="Pfam" id="PF13205">
    <property type="entry name" value="Big_5"/>
    <property type="match status" value="1"/>
</dbReference>
<gene>
    <name evidence="3" type="ORF">RT717_09555</name>
</gene>
<feature type="domain" description="SbsA Ig-like" evidence="2">
    <location>
        <begin position="246"/>
        <end position="322"/>
    </location>
</feature>
<dbReference type="EMBL" id="CP136051">
    <property type="protein sequence ID" value="WOK08880.1"/>
    <property type="molecule type" value="Genomic_DNA"/>
</dbReference>
<reference evidence="3 4" key="1">
    <citation type="journal article" date="2023" name="Microbiol. Resour. Announc.">
        <title>Complete Genome Sequence of Imperialibacter roseus strain P4T.</title>
        <authorList>
            <person name="Tizabi D.R."/>
            <person name="Bachvaroff T."/>
            <person name="Hill R.T."/>
        </authorList>
    </citation>
    <scope>NUCLEOTIDE SEQUENCE [LARGE SCALE GENOMIC DNA]</scope>
    <source>
        <strain evidence="3 4">P4T</strain>
    </source>
</reference>
<dbReference type="InterPro" id="IPR014755">
    <property type="entry name" value="Cu-Rt/internalin_Ig-like"/>
</dbReference>
<dbReference type="Proteomes" id="UP001302349">
    <property type="component" value="Chromosome"/>
</dbReference>
<evidence type="ECO:0000313" key="4">
    <source>
        <dbReference type="Proteomes" id="UP001302349"/>
    </source>
</evidence>
<accession>A0ABZ0IUZ8</accession>
<dbReference type="RefSeq" id="WP_317491511.1">
    <property type="nucleotide sequence ID" value="NZ_CP136051.1"/>
</dbReference>
<evidence type="ECO:0000256" key="1">
    <source>
        <dbReference type="ARBA" id="ARBA00022729"/>
    </source>
</evidence>
<proteinExistence type="predicted"/>
<dbReference type="Gene3D" id="2.60.40.1220">
    <property type="match status" value="1"/>
</dbReference>
<dbReference type="InterPro" id="IPR032812">
    <property type="entry name" value="SbsA_Ig"/>
</dbReference>
<keyword evidence="1" id="KW-0732">Signal</keyword>
<organism evidence="3 4">
    <name type="scientific">Imperialibacter roseus</name>
    <dbReference type="NCBI Taxonomy" id="1324217"/>
    <lineage>
        <taxon>Bacteria</taxon>
        <taxon>Pseudomonadati</taxon>
        <taxon>Bacteroidota</taxon>
        <taxon>Cytophagia</taxon>
        <taxon>Cytophagales</taxon>
        <taxon>Flammeovirgaceae</taxon>
        <taxon>Imperialibacter</taxon>
    </lineage>
</organism>
<evidence type="ECO:0000313" key="3">
    <source>
        <dbReference type="EMBL" id="WOK08880.1"/>
    </source>
</evidence>
<keyword evidence="4" id="KW-1185">Reference proteome</keyword>
<evidence type="ECO:0000259" key="2">
    <source>
        <dbReference type="Pfam" id="PF13205"/>
    </source>
</evidence>
<sequence length="348" mass="38885">MKKYYLIPLLVLSYYVATAQLSPEFILEKGKAVAIQFTYNGDLKRLSVALQNNPRPIFGQFLTEGDKTIFRAAIPFAEGQEYVIKEGEKLLSQFRFEGDNEPPPIVLAVYPSSNTVPANQLKMYVKFDQPMRADGVYEHIYVADENGRRLPVAILPLQPALWNADNTMLTLWFDPGKIKRDLQPNQMHGTPLQPGKRYSLIVEGAFSSQKGDQLGQQFSRPFSTGDDDRVKPDLEKWKLVAPSAGSNDALTVQFGEPMDFGSLDGKFSVKTESGDGQIVDGVFEITAGETGLTFKPAKSWLAGSYVLVVDPTIEDLAGNNLQRLFDEDTTVENPDLAKQDWHLKFIIR</sequence>
<protein>
    <submittedName>
        <fullName evidence="3">Ig-like domain-containing protein</fullName>
    </submittedName>
</protein>